<reference evidence="3 4" key="1">
    <citation type="submission" date="2018-12" db="EMBL/GenBank/DDBJ databases">
        <title>Sphingomonas sp. HMF7854 Genome sequencing and assembly.</title>
        <authorList>
            <person name="Cha I."/>
            <person name="Kang H."/>
            <person name="Kim H."/>
            <person name="Kang J."/>
            <person name="Joh K."/>
        </authorList>
    </citation>
    <scope>NUCLEOTIDE SEQUENCE [LARGE SCALE GENOMIC DNA]</scope>
    <source>
        <strain evidence="3 4">HMF7854</strain>
    </source>
</reference>
<dbReference type="Pfam" id="PF04024">
    <property type="entry name" value="PspC"/>
    <property type="match status" value="1"/>
</dbReference>
<feature type="domain" description="Phage shock protein PspC N-terminal" evidence="2">
    <location>
        <begin position="10"/>
        <end position="59"/>
    </location>
</feature>
<dbReference type="Proteomes" id="UP000274661">
    <property type="component" value="Unassembled WGS sequence"/>
</dbReference>
<organism evidence="3 4">
    <name type="scientific">Sphingomonas ginkgonis</name>
    <dbReference type="NCBI Taxonomy" id="2315330"/>
    <lineage>
        <taxon>Bacteria</taxon>
        <taxon>Pseudomonadati</taxon>
        <taxon>Pseudomonadota</taxon>
        <taxon>Alphaproteobacteria</taxon>
        <taxon>Sphingomonadales</taxon>
        <taxon>Sphingomonadaceae</taxon>
        <taxon>Sphingomonas</taxon>
    </lineage>
</organism>
<evidence type="ECO:0000259" key="2">
    <source>
        <dbReference type="Pfam" id="PF04024"/>
    </source>
</evidence>
<proteinExistence type="predicted"/>
<comment type="caution">
    <text evidence="3">The sequence shown here is derived from an EMBL/GenBank/DDBJ whole genome shotgun (WGS) entry which is preliminary data.</text>
</comment>
<keyword evidence="4" id="KW-1185">Reference proteome</keyword>
<name>A0A3R9X920_9SPHN</name>
<feature type="transmembrane region" description="Helical" evidence="1">
    <location>
        <begin position="33"/>
        <end position="66"/>
    </location>
</feature>
<dbReference type="AlphaFoldDB" id="A0A3R9X920"/>
<keyword evidence="1" id="KW-0812">Transmembrane</keyword>
<keyword evidence="1" id="KW-0472">Membrane</keyword>
<sequence>MTDRIPFSLDRREKKLLGVCSGLGRTLNIDPTFIRVGFIAVPFLTFVTFWQAFIAYLALGAIGFFAAGKLRRRRGSELDRMDYDTGRRHSIRDLRENLDTNDRRMMAIDHHLNSRSSDDLAREIEALRHEKSEDRK</sequence>
<accession>A0A3R9X920</accession>
<dbReference type="OrthoDB" id="7359894at2"/>
<protein>
    <submittedName>
        <fullName evidence="3">PspC domain-containing protein</fullName>
    </submittedName>
</protein>
<evidence type="ECO:0000256" key="1">
    <source>
        <dbReference type="SAM" id="Phobius"/>
    </source>
</evidence>
<gene>
    <name evidence="3" type="ORF">HMF7854_12855</name>
</gene>
<evidence type="ECO:0000313" key="4">
    <source>
        <dbReference type="Proteomes" id="UP000274661"/>
    </source>
</evidence>
<dbReference type="EMBL" id="RWJF01000001">
    <property type="protein sequence ID" value="RST31622.1"/>
    <property type="molecule type" value="Genomic_DNA"/>
</dbReference>
<dbReference type="InterPro" id="IPR007168">
    <property type="entry name" value="Phageshock_PspC_N"/>
</dbReference>
<evidence type="ECO:0000313" key="3">
    <source>
        <dbReference type="EMBL" id="RST31622.1"/>
    </source>
</evidence>
<keyword evidence="1" id="KW-1133">Transmembrane helix</keyword>
<dbReference type="RefSeq" id="WP_126719518.1">
    <property type="nucleotide sequence ID" value="NZ_RWJF01000001.1"/>
</dbReference>